<evidence type="ECO:0000313" key="2">
    <source>
        <dbReference type="Proteomes" id="UP000254069"/>
    </source>
</evidence>
<sequence length="156" mass="17112">MSEPSLLKQLENTWHGTIPVSAFMGIRPLAFDGTEFRVGAPLAPNINLHQTMFAGSIYTLCTLCGWGMLWLQQQRAGVSGDIVLAQAEIRYRAPVTANPGELIEARVSWPGVSLTPLSEGRRVKVRQEVELWSHGLCCASFLGVYVSQPKQEATLS</sequence>
<dbReference type="Proteomes" id="UP000254069">
    <property type="component" value="Unassembled WGS sequence"/>
</dbReference>
<accession>A0A379ZU79</accession>
<evidence type="ECO:0000313" key="1">
    <source>
        <dbReference type="EMBL" id="SUI68367.1"/>
    </source>
</evidence>
<dbReference type="NCBIfam" id="TIGR02447">
    <property type="entry name" value="yiiD_Cterm"/>
    <property type="match status" value="1"/>
</dbReference>
<proteinExistence type="predicted"/>
<dbReference type="RefSeq" id="WP_025010144.1">
    <property type="nucleotide sequence ID" value="NZ_AP024609.1"/>
</dbReference>
<accession>A0A3G4UU31</accession>
<name>A0A379ZU79_9GAMM</name>
<dbReference type="SUPFAM" id="SSF54637">
    <property type="entry name" value="Thioesterase/thiol ester dehydrase-isomerase"/>
    <property type="match status" value="1"/>
</dbReference>
<keyword evidence="2" id="KW-1185">Reference proteome</keyword>
<dbReference type="EMBL" id="UGYO01000001">
    <property type="protein sequence ID" value="SUI68367.1"/>
    <property type="molecule type" value="Genomic_DNA"/>
</dbReference>
<dbReference type="AlphaFoldDB" id="A0A379ZU79"/>
<organism evidence="1 2">
    <name type="scientific">Shewanella algae</name>
    <dbReference type="NCBI Taxonomy" id="38313"/>
    <lineage>
        <taxon>Bacteria</taxon>
        <taxon>Pseudomonadati</taxon>
        <taxon>Pseudomonadota</taxon>
        <taxon>Gammaproteobacteria</taxon>
        <taxon>Alteromonadales</taxon>
        <taxon>Shewanellaceae</taxon>
        <taxon>Shewanella</taxon>
    </lineage>
</organism>
<dbReference type="GeneID" id="93811103"/>
<dbReference type="KEGG" id="salg:BS332_05735"/>
<gene>
    <name evidence="1" type="ORF">NCTC10738_01979</name>
</gene>
<dbReference type="Pfam" id="PF09500">
    <property type="entry name" value="YiiD_C"/>
    <property type="match status" value="1"/>
</dbReference>
<dbReference type="InterPro" id="IPR029069">
    <property type="entry name" value="HotDog_dom_sf"/>
</dbReference>
<protein>
    <submittedName>
        <fullName evidence="1">Putative thioesterase domain</fullName>
    </submittedName>
</protein>
<dbReference type="Gene3D" id="3.10.129.10">
    <property type="entry name" value="Hotdog Thioesterase"/>
    <property type="match status" value="1"/>
</dbReference>
<reference evidence="1 2" key="1">
    <citation type="submission" date="2018-06" db="EMBL/GenBank/DDBJ databases">
        <authorList>
            <consortium name="Pathogen Informatics"/>
            <person name="Doyle S."/>
        </authorList>
    </citation>
    <scope>NUCLEOTIDE SEQUENCE [LARGE SCALE GENOMIC DNA]</scope>
    <source>
        <strain evidence="1 2">NCTC10738</strain>
    </source>
</reference>
<dbReference type="InterPro" id="IPR012660">
    <property type="entry name" value="YiiD_C"/>
</dbReference>